<organism evidence="3 4">
    <name type="scientific">Dermatophagoides pteronyssinus</name>
    <name type="common">European house dust mite</name>
    <dbReference type="NCBI Taxonomy" id="6956"/>
    <lineage>
        <taxon>Eukaryota</taxon>
        <taxon>Metazoa</taxon>
        <taxon>Ecdysozoa</taxon>
        <taxon>Arthropoda</taxon>
        <taxon>Chelicerata</taxon>
        <taxon>Arachnida</taxon>
        <taxon>Acari</taxon>
        <taxon>Acariformes</taxon>
        <taxon>Sarcoptiformes</taxon>
        <taxon>Astigmata</taxon>
        <taxon>Psoroptidia</taxon>
        <taxon>Analgoidea</taxon>
        <taxon>Pyroglyphidae</taxon>
        <taxon>Dermatophagoidinae</taxon>
        <taxon>Dermatophagoides</taxon>
    </lineage>
</organism>
<feature type="region of interest" description="Disordered" evidence="2">
    <location>
        <begin position="453"/>
        <end position="490"/>
    </location>
</feature>
<proteinExistence type="predicted"/>
<name>A0ABQ8J205_DERPT</name>
<evidence type="ECO:0000256" key="1">
    <source>
        <dbReference type="SAM" id="Coils"/>
    </source>
</evidence>
<feature type="compositionally biased region" description="Low complexity" evidence="2">
    <location>
        <begin position="207"/>
        <end position="224"/>
    </location>
</feature>
<sequence length="503" mass="58447">MTDRFCKYHSATIPIPEPPRIVPIQPWIQDDSIDLNKNHLTTTIHPNKDTIKQFRRKFGIITGDQIDPEDSLIEDIKLIDLNNDDVEMKKSATNKRCDHNLQNQLQRMQNDIRNQLTKLHEKSNDSNRSTSDNLENNCLISTTPKQLFECIRKQDERLDLINKKIDQLIRLQQSSTIKQQIEQSICTTTIQQKSNHHNCMKKKSLSSEESPCSSSSINSSSTQSYLDSSIEKVRKDLHDSIRLKRNQQQTKVKQFLQSPIKSNKLQQILNDPPENENEFYTTILSEVNSILVRNGSVSTSTPLSKPRHPRQLLRTEQSIYIQRLASKYCMDDNDNDNYDDGENDLNKIDNHYPTKKTNDQIILESIRMTTGGSAMKKVQMTKNKQQQSSPKINYQKFQTNYDRYALSDHNSSIATRNYMDKYGLHIETKKKTNNNPKHHRYKPIIQSNLIENIANNDNDNDDDDEENYHDAKANMETDNHLPPPPPRDRLIDLDLVKKLPKLR</sequence>
<feature type="compositionally biased region" description="Acidic residues" evidence="2">
    <location>
        <begin position="458"/>
        <end position="467"/>
    </location>
</feature>
<feature type="coiled-coil region" evidence="1">
    <location>
        <begin position="98"/>
        <end position="125"/>
    </location>
</feature>
<feature type="region of interest" description="Disordered" evidence="2">
    <location>
        <begin position="200"/>
        <end position="225"/>
    </location>
</feature>
<evidence type="ECO:0000256" key="2">
    <source>
        <dbReference type="SAM" id="MobiDB-lite"/>
    </source>
</evidence>
<evidence type="ECO:0000313" key="3">
    <source>
        <dbReference type="EMBL" id="KAH9416594.1"/>
    </source>
</evidence>
<keyword evidence="1" id="KW-0175">Coiled coil</keyword>
<dbReference type="Proteomes" id="UP000887458">
    <property type="component" value="Unassembled WGS sequence"/>
</dbReference>
<comment type="caution">
    <text evidence="3">The sequence shown here is derived from an EMBL/GenBank/DDBJ whole genome shotgun (WGS) entry which is preliminary data.</text>
</comment>
<reference evidence="3 4" key="1">
    <citation type="journal article" date="2018" name="J. Allergy Clin. Immunol.">
        <title>High-quality assembly of Dermatophagoides pteronyssinus genome and transcriptome reveals a wide range of novel allergens.</title>
        <authorList>
            <person name="Liu X.Y."/>
            <person name="Yang K.Y."/>
            <person name="Wang M.Q."/>
            <person name="Kwok J.S."/>
            <person name="Zeng X."/>
            <person name="Yang Z."/>
            <person name="Xiao X.J."/>
            <person name="Lau C.P."/>
            <person name="Li Y."/>
            <person name="Huang Z.M."/>
            <person name="Ba J.G."/>
            <person name="Yim A.K."/>
            <person name="Ouyang C.Y."/>
            <person name="Ngai S.M."/>
            <person name="Chan T.F."/>
            <person name="Leung E.L."/>
            <person name="Liu L."/>
            <person name="Liu Z.G."/>
            <person name="Tsui S.K."/>
        </authorList>
    </citation>
    <scope>NUCLEOTIDE SEQUENCE [LARGE SCALE GENOMIC DNA]</scope>
    <source>
        <strain evidence="3">Derp</strain>
    </source>
</reference>
<gene>
    <name evidence="3" type="ORF">DERP_009957</name>
</gene>
<dbReference type="EMBL" id="NJHN03000090">
    <property type="protein sequence ID" value="KAH9416594.1"/>
    <property type="molecule type" value="Genomic_DNA"/>
</dbReference>
<keyword evidence="4" id="KW-1185">Reference proteome</keyword>
<accession>A0ABQ8J205</accession>
<evidence type="ECO:0000313" key="4">
    <source>
        <dbReference type="Proteomes" id="UP000887458"/>
    </source>
</evidence>
<protein>
    <submittedName>
        <fullName evidence="3">Uncharacterized protein</fullName>
    </submittedName>
</protein>
<reference evidence="3 4" key="2">
    <citation type="journal article" date="2022" name="Mol. Biol. Evol.">
        <title>Comparative Genomics Reveals Insights into the Divergent Evolution of Astigmatic Mites and Household Pest Adaptations.</title>
        <authorList>
            <person name="Xiong Q."/>
            <person name="Wan A.T."/>
            <person name="Liu X."/>
            <person name="Fung C.S."/>
            <person name="Xiao X."/>
            <person name="Malainual N."/>
            <person name="Hou J."/>
            <person name="Wang L."/>
            <person name="Wang M."/>
            <person name="Yang K.Y."/>
            <person name="Cui Y."/>
            <person name="Leung E.L."/>
            <person name="Nong W."/>
            <person name="Shin S.K."/>
            <person name="Au S.W."/>
            <person name="Jeong K.Y."/>
            <person name="Chew F.T."/>
            <person name="Hui J.H."/>
            <person name="Leung T.F."/>
            <person name="Tungtrongchitr A."/>
            <person name="Zhong N."/>
            <person name="Liu Z."/>
            <person name="Tsui S.K."/>
        </authorList>
    </citation>
    <scope>NUCLEOTIDE SEQUENCE [LARGE SCALE GENOMIC DNA]</scope>
    <source>
        <strain evidence="3">Derp</strain>
    </source>
</reference>
<feature type="compositionally biased region" description="Basic and acidic residues" evidence="2">
    <location>
        <begin position="468"/>
        <end position="479"/>
    </location>
</feature>